<dbReference type="GO" id="GO:0005975">
    <property type="term" value="P:carbohydrate metabolic process"/>
    <property type="evidence" value="ECO:0007669"/>
    <property type="project" value="InterPro"/>
</dbReference>
<dbReference type="OrthoDB" id="9762614at2"/>
<dbReference type="InterPro" id="IPR012341">
    <property type="entry name" value="6hp_glycosidase-like_sf"/>
</dbReference>
<dbReference type="PANTHER" id="PTHR42899:SF1">
    <property type="entry name" value="SPERMATOGENESIS-ASSOCIATED PROTEIN 20"/>
    <property type="match status" value="1"/>
</dbReference>
<dbReference type="Proteomes" id="UP000319557">
    <property type="component" value="Chromosome"/>
</dbReference>
<dbReference type="InterPro" id="IPR004879">
    <property type="entry name" value="Ssp411-like_TRX"/>
</dbReference>
<proteinExistence type="predicted"/>
<dbReference type="CDD" id="cd02955">
    <property type="entry name" value="SSP411"/>
    <property type="match status" value="1"/>
</dbReference>
<name>A0A517M488_9BACT</name>
<dbReference type="Gene3D" id="1.50.10.10">
    <property type="match status" value="1"/>
</dbReference>
<dbReference type="AlphaFoldDB" id="A0A517M488"/>
<keyword evidence="3" id="KW-1185">Reference proteome</keyword>
<dbReference type="PIRSF" id="PIRSF006402">
    <property type="entry name" value="UCP006402_thioredoxin"/>
    <property type="match status" value="1"/>
</dbReference>
<dbReference type="InterPro" id="IPR008928">
    <property type="entry name" value="6-hairpin_glycosidase_sf"/>
</dbReference>
<feature type="domain" description="Spermatogenesis-associated protein 20-like TRX" evidence="1">
    <location>
        <begin position="47"/>
        <end position="211"/>
    </location>
</feature>
<sequence>MSHAPTSRSVVFRPFPAAVFCIAVLIAIVLPGRPAGADEPPGKQHPPNRLAAETSPYLLQHARNPVDWYPWGDEAFAKAKAENKPIFLSVGYSSCHWCHVMERESFEDVEIAKYLNEHFVCIKVDREERPDVDAIYMQAVQLLTQRGGWPMSVFMTTDAKPFYGGSYFPARDGDREGAPGFLSLIQAIQTAWERDQEQILASGDQMTDALQKQMDLASVLPAAKPSVGLVTRVGQRLAEEYDAEHGGFGFVENQSNRPKFPEPSNLFYLLHRATDESLDEPVRDQALAMLTRTLDKMAAGGIQDHLGGGFHRYSVDRFWYIPHFEKMLYDNGQLASVYARAFALTGNPEYRWVVEDLLAWSSREMLSPEGGFYSAIDADSEGEEGAFYRWTKDDLKAFSADPNYARFAATYQLDGEPNFEGEFFVPQTDEPLATIAKPLSLDAASLRETLAPLRATMLADRAERTAPITDTKILTSWNGLMIRGYADAGRLLDQLEYVEVAKRAATFVLKSLRQPDGTLLRTYSAGQAKLNAYVDDYAFFVDGLIAIHQATGEPQWLDDARTLTDIQIAQFWDEQRDGFYFTSQDHQSLIARAKDPVDSAIPSGNSVAAENLLYLDEHIESPTQYRDYAQRTIANVAGLLKRSPTSAPRAAVSMAKILAETKP</sequence>
<accession>A0A517M488</accession>
<dbReference type="Pfam" id="PF03190">
    <property type="entry name" value="Thioredox_DsbH"/>
    <property type="match status" value="1"/>
</dbReference>
<dbReference type="SUPFAM" id="SSF52833">
    <property type="entry name" value="Thioredoxin-like"/>
    <property type="match status" value="1"/>
</dbReference>
<gene>
    <name evidence="2" type="ORF">EC9_38760</name>
</gene>
<dbReference type="InterPro" id="IPR024705">
    <property type="entry name" value="Ssp411"/>
</dbReference>
<evidence type="ECO:0000313" key="3">
    <source>
        <dbReference type="Proteomes" id="UP000319557"/>
    </source>
</evidence>
<evidence type="ECO:0000259" key="1">
    <source>
        <dbReference type="Pfam" id="PF03190"/>
    </source>
</evidence>
<dbReference type="InterPro" id="IPR036249">
    <property type="entry name" value="Thioredoxin-like_sf"/>
</dbReference>
<evidence type="ECO:0000313" key="2">
    <source>
        <dbReference type="EMBL" id="QDS89676.1"/>
    </source>
</evidence>
<reference evidence="2 3" key="1">
    <citation type="submission" date="2019-02" db="EMBL/GenBank/DDBJ databases">
        <title>Deep-cultivation of Planctomycetes and their phenomic and genomic characterization uncovers novel biology.</title>
        <authorList>
            <person name="Wiegand S."/>
            <person name="Jogler M."/>
            <person name="Boedeker C."/>
            <person name="Pinto D."/>
            <person name="Vollmers J."/>
            <person name="Rivas-Marin E."/>
            <person name="Kohn T."/>
            <person name="Peeters S.H."/>
            <person name="Heuer A."/>
            <person name="Rast P."/>
            <person name="Oberbeckmann S."/>
            <person name="Bunk B."/>
            <person name="Jeske O."/>
            <person name="Meyerdierks A."/>
            <person name="Storesund J.E."/>
            <person name="Kallscheuer N."/>
            <person name="Luecker S."/>
            <person name="Lage O.M."/>
            <person name="Pohl T."/>
            <person name="Merkel B.J."/>
            <person name="Hornburger P."/>
            <person name="Mueller R.-W."/>
            <person name="Bruemmer F."/>
            <person name="Labrenz M."/>
            <person name="Spormann A.M."/>
            <person name="Op den Camp H."/>
            <person name="Overmann J."/>
            <person name="Amann R."/>
            <person name="Jetten M.S.M."/>
            <person name="Mascher T."/>
            <person name="Medema M.H."/>
            <person name="Devos D.P."/>
            <person name="Kaster A.-K."/>
            <person name="Ovreas L."/>
            <person name="Rohde M."/>
            <person name="Galperin M.Y."/>
            <person name="Jogler C."/>
        </authorList>
    </citation>
    <scope>NUCLEOTIDE SEQUENCE [LARGE SCALE GENOMIC DNA]</scope>
    <source>
        <strain evidence="2 3">EC9</strain>
    </source>
</reference>
<dbReference type="PANTHER" id="PTHR42899">
    <property type="entry name" value="SPERMATOGENESIS-ASSOCIATED PROTEIN 20"/>
    <property type="match status" value="1"/>
</dbReference>
<dbReference type="Gene3D" id="3.40.30.10">
    <property type="entry name" value="Glutaredoxin"/>
    <property type="match status" value="1"/>
</dbReference>
<dbReference type="KEGG" id="ruv:EC9_38760"/>
<dbReference type="RefSeq" id="WP_145347536.1">
    <property type="nucleotide sequence ID" value="NZ_CP036261.1"/>
</dbReference>
<dbReference type="EMBL" id="CP036261">
    <property type="protein sequence ID" value="QDS89676.1"/>
    <property type="molecule type" value="Genomic_DNA"/>
</dbReference>
<protein>
    <recommendedName>
        <fullName evidence="1">Spermatogenesis-associated protein 20-like TRX domain-containing protein</fullName>
    </recommendedName>
</protein>
<organism evidence="2 3">
    <name type="scientific">Rosistilla ulvae</name>
    <dbReference type="NCBI Taxonomy" id="1930277"/>
    <lineage>
        <taxon>Bacteria</taxon>
        <taxon>Pseudomonadati</taxon>
        <taxon>Planctomycetota</taxon>
        <taxon>Planctomycetia</taxon>
        <taxon>Pirellulales</taxon>
        <taxon>Pirellulaceae</taxon>
        <taxon>Rosistilla</taxon>
    </lineage>
</organism>
<dbReference type="SUPFAM" id="SSF48208">
    <property type="entry name" value="Six-hairpin glycosidases"/>
    <property type="match status" value="1"/>
</dbReference>